<dbReference type="InterPro" id="IPR051266">
    <property type="entry name" value="CLCR"/>
</dbReference>
<evidence type="ECO:0000313" key="2">
    <source>
        <dbReference type="EMBL" id="QHT20070.1"/>
    </source>
</evidence>
<dbReference type="EMBL" id="MN739677">
    <property type="protein sequence ID" value="QHT20070.1"/>
    <property type="molecule type" value="Genomic_DNA"/>
</dbReference>
<evidence type="ECO:0000259" key="1">
    <source>
        <dbReference type="PROSITE" id="PS50234"/>
    </source>
</evidence>
<dbReference type="Pfam" id="PF00092">
    <property type="entry name" value="VWA"/>
    <property type="match status" value="1"/>
</dbReference>
<reference evidence="2" key="1">
    <citation type="journal article" date="2020" name="Nature">
        <title>Giant virus diversity and host interactions through global metagenomics.</title>
        <authorList>
            <person name="Schulz F."/>
            <person name="Roux S."/>
            <person name="Paez-Espino D."/>
            <person name="Jungbluth S."/>
            <person name="Walsh D.A."/>
            <person name="Denef V.J."/>
            <person name="McMahon K.D."/>
            <person name="Konstantinidis K.T."/>
            <person name="Eloe-Fadrosh E.A."/>
            <person name="Kyrpides N.C."/>
            <person name="Woyke T."/>
        </authorList>
    </citation>
    <scope>NUCLEOTIDE SEQUENCE</scope>
    <source>
        <strain evidence="2">GVMAG-M-3300023174-60</strain>
    </source>
</reference>
<dbReference type="PANTHER" id="PTHR10579">
    <property type="entry name" value="CALCIUM-ACTIVATED CHLORIDE CHANNEL REGULATOR"/>
    <property type="match status" value="1"/>
</dbReference>
<dbReference type="SUPFAM" id="SSF53300">
    <property type="entry name" value="vWA-like"/>
    <property type="match status" value="1"/>
</dbReference>
<dbReference type="SMART" id="SM00327">
    <property type="entry name" value="VWA"/>
    <property type="match status" value="1"/>
</dbReference>
<dbReference type="InterPro" id="IPR002035">
    <property type="entry name" value="VWF_A"/>
</dbReference>
<dbReference type="PROSITE" id="PS50234">
    <property type="entry name" value="VWFA"/>
    <property type="match status" value="1"/>
</dbReference>
<accession>A0A6C0DUM2</accession>
<feature type="domain" description="VWFA" evidence="1">
    <location>
        <begin position="31"/>
        <end position="206"/>
    </location>
</feature>
<protein>
    <recommendedName>
        <fullName evidence="1">VWFA domain-containing protein</fullName>
    </recommendedName>
</protein>
<dbReference type="Gene3D" id="3.40.50.410">
    <property type="entry name" value="von Willebrand factor, type A domain"/>
    <property type="match status" value="1"/>
</dbReference>
<dbReference type="PANTHER" id="PTHR10579:SF43">
    <property type="entry name" value="ZINC FINGER (C3HC4-TYPE RING FINGER) FAMILY PROTEIN"/>
    <property type="match status" value="1"/>
</dbReference>
<organism evidence="2">
    <name type="scientific">viral metagenome</name>
    <dbReference type="NCBI Taxonomy" id="1070528"/>
    <lineage>
        <taxon>unclassified sequences</taxon>
        <taxon>metagenomes</taxon>
        <taxon>organismal metagenomes</taxon>
    </lineage>
</organism>
<sequence>MNFQAYTLSKHPEWACLQIKAPESETRTPVHLCCVIDTSASMESYNKLENVKRSLQFLLDFLGPQDSISVITFSEAARTILTQTAVSLTEKDNIRTRISIIRVESNTNLSAGIIQARESLQIDTSGSKQGILLLTDGIANMGLTNSTDIIELVRNTITKFNGTSISSVGYGTDHNVELLQSISTEGGGSYYVVNNLEDVATVFGDILGGLVSCASQQVRVVLPVGTEVKSRYGTNTVGDKIEIVIGDMPAGTEAAFLAKIPSGTVATLKGYDLMTHNTYEINSPVVTTEDAVLQINGEAHYIRFEVLALIEQSRSFMSHFGTPDGLAAHILKINACIATITEYRREHEHSLWDILLEELNTCKGLLENRHLAAVDSPQIMTQHAGYLGRMRGLPALSQTHSGGYGDPQNGSLPPLPLTRAFSNSAQRHISSELCATVSGGAVNHRTTIGPTRTHDPSNAISGTLSPNLSPLHSAYTALQLPPMPPMSPMHSMPPMPPMPPMSPMHSMHLMLPWQLMPPMPPIPSGPLVRQIACDISSRSSSFDS</sequence>
<dbReference type="InterPro" id="IPR036465">
    <property type="entry name" value="vWFA_dom_sf"/>
</dbReference>
<dbReference type="AlphaFoldDB" id="A0A6C0DUM2"/>
<proteinExistence type="predicted"/>
<name>A0A6C0DUM2_9ZZZZ</name>